<name>A0A5J5EGN6_9PEZI</name>
<comment type="caution">
    <text evidence="2">The sequence shown here is derived from an EMBL/GenBank/DDBJ whole genome shotgun (WGS) entry which is preliminary data.</text>
</comment>
<dbReference type="AlphaFoldDB" id="A0A5J5EGN6"/>
<reference evidence="2 3" key="1">
    <citation type="submission" date="2019-09" db="EMBL/GenBank/DDBJ databases">
        <title>Draft genome of the ectomycorrhizal ascomycete Sphaerosporella brunnea.</title>
        <authorList>
            <consortium name="DOE Joint Genome Institute"/>
            <person name="Benucci G.M."/>
            <person name="Marozzi G."/>
            <person name="Antonielli L."/>
            <person name="Sanchez S."/>
            <person name="Marco P."/>
            <person name="Wang X."/>
            <person name="Falini L.B."/>
            <person name="Barry K."/>
            <person name="Haridas S."/>
            <person name="Lipzen A."/>
            <person name="Labutti K."/>
            <person name="Grigoriev I.V."/>
            <person name="Murat C."/>
            <person name="Martin F."/>
            <person name="Albertini E."/>
            <person name="Donnini D."/>
            <person name="Bonito G."/>
        </authorList>
    </citation>
    <scope>NUCLEOTIDE SEQUENCE [LARGE SCALE GENOMIC DNA]</scope>
    <source>
        <strain evidence="2 3">Sb_GMNB300</strain>
    </source>
</reference>
<feature type="domain" description="Aminoglycoside phosphotransferase" evidence="1">
    <location>
        <begin position="95"/>
        <end position="244"/>
    </location>
</feature>
<gene>
    <name evidence="2" type="ORF">FN846DRAFT_1000206</name>
</gene>
<evidence type="ECO:0000259" key="1">
    <source>
        <dbReference type="Pfam" id="PF01636"/>
    </source>
</evidence>
<dbReference type="PANTHER" id="PTHR21310:SF15">
    <property type="entry name" value="AMINOGLYCOSIDE PHOSPHOTRANSFERASE DOMAIN-CONTAINING PROTEIN"/>
    <property type="match status" value="1"/>
</dbReference>
<accession>A0A5J5EGN6</accession>
<dbReference type="InterPro" id="IPR002575">
    <property type="entry name" value="Aminoglycoside_PTrfase"/>
</dbReference>
<dbReference type="Gene3D" id="3.90.1200.10">
    <property type="match status" value="1"/>
</dbReference>
<dbReference type="PANTHER" id="PTHR21310">
    <property type="entry name" value="AMINOGLYCOSIDE PHOSPHOTRANSFERASE-RELATED-RELATED"/>
    <property type="match status" value="1"/>
</dbReference>
<dbReference type="SUPFAM" id="SSF56112">
    <property type="entry name" value="Protein kinase-like (PK-like)"/>
    <property type="match status" value="1"/>
</dbReference>
<dbReference type="EMBL" id="VXIS01000338">
    <property type="protein sequence ID" value="KAA8894454.1"/>
    <property type="molecule type" value="Genomic_DNA"/>
</dbReference>
<dbReference type="Proteomes" id="UP000326924">
    <property type="component" value="Unassembled WGS sequence"/>
</dbReference>
<proteinExistence type="predicted"/>
<organism evidence="2 3">
    <name type="scientific">Sphaerosporella brunnea</name>
    <dbReference type="NCBI Taxonomy" id="1250544"/>
    <lineage>
        <taxon>Eukaryota</taxon>
        <taxon>Fungi</taxon>
        <taxon>Dikarya</taxon>
        <taxon>Ascomycota</taxon>
        <taxon>Pezizomycotina</taxon>
        <taxon>Pezizomycetes</taxon>
        <taxon>Pezizales</taxon>
        <taxon>Pyronemataceae</taxon>
        <taxon>Sphaerosporella</taxon>
    </lineage>
</organism>
<evidence type="ECO:0000313" key="3">
    <source>
        <dbReference type="Proteomes" id="UP000326924"/>
    </source>
</evidence>
<dbReference type="Pfam" id="PF01636">
    <property type="entry name" value="APH"/>
    <property type="match status" value="1"/>
</dbReference>
<dbReference type="InterPro" id="IPR051678">
    <property type="entry name" value="AGP_Transferase"/>
</dbReference>
<dbReference type="InterPro" id="IPR011009">
    <property type="entry name" value="Kinase-like_dom_sf"/>
</dbReference>
<protein>
    <recommendedName>
        <fullName evidence="1">Aminoglycoside phosphotransferase domain-containing protein</fullName>
    </recommendedName>
</protein>
<evidence type="ECO:0000313" key="2">
    <source>
        <dbReference type="EMBL" id="KAA8894454.1"/>
    </source>
</evidence>
<dbReference type="OrthoDB" id="2906425at2759"/>
<dbReference type="InParanoid" id="A0A5J5EGN6"/>
<sequence>MAEGKAADIRLELQTTSDVRIVHPLHKLVTCLLPQPLRSDEQGDTLSATAVSGLNTVLAQSTVLWEFYGSAVLGLSPNLAVKIGFAIDYDHISTLEYINKHAPDVPTPAVYGVLKTDIRTYLFMTRINGASLDKLWPALDEAQKTSIRDQLTPILKSLRAIPRPPLEDGKLTFGGGCPRRCKDVRRHERIASYPIGSEEEFNAFLLNTEGRKTLGSKAKMLRSFLRSDHQIVMTHSDLHPRNIMAVMEPVEEVSDRVADETSTSRVRVVGLIDWELSGWYPEYWEYTKALHTVVPGVAMEDWWAYIPIDAIGKWPGEYAIDMMISRYVD</sequence>
<dbReference type="CDD" id="cd05120">
    <property type="entry name" value="APH_ChoK_like"/>
    <property type="match status" value="1"/>
</dbReference>
<keyword evidence="3" id="KW-1185">Reference proteome</keyword>